<accession>A0ABY1PXE3</accession>
<proteinExistence type="predicted"/>
<gene>
    <name evidence="1" type="ORF">SAMN06265222_10272</name>
</gene>
<sequence length="94" mass="9819">MTPGDPHADSSNNQLMVLVFGPQSQTVGLDRLPVACGSLPISASDLMKQIATQHPQLEPSLGVSRLAVNHEFADDNMLIGQDVEVALVGLISGG</sequence>
<organism evidence="1 2">
    <name type="scientific">Neorhodopirellula lusitana</name>
    <dbReference type="NCBI Taxonomy" id="445327"/>
    <lineage>
        <taxon>Bacteria</taxon>
        <taxon>Pseudomonadati</taxon>
        <taxon>Planctomycetota</taxon>
        <taxon>Planctomycetia</taxon>
        <taxon>Pirellulales</taxon>
        <taxon>Pirellulaceae</taxon>
        <taxon>Neorhodopirellula</taxon>
    </lineage>
</organism>
<dbReference type="SUPFAM" id="SSF54285">
    <property type="entry name" value="MoaD/ThiS"/>
    <property type="match status" value="1"/>
</dbReference>
<dbReference type="InterPro" id="IPR003749">
    <property type="entry name" value="ThiS/MoaD-like"/>
</dbReference>
<protein>
    <recommendedName>
        <fullName evidence="3">Molybdopterin synthase sulfur carrier subunit</fullName>
    </recommendedName>
</protein>
<dbReference type="Gene3D" id="3.10.20.30">
    <property type="match status" value="1"/>
</dbReference>
<dbReference type="EMBL" id="FXUG01000002">
    <property type="protein sequence ID" value="SMP46147.1"/>
    <property type="molecule type" value="Genomic_DNA"/>
</dbReference>
<dbReference type="InterPro" id="IPR016155">
    <property type="entry name" value="Mopterin_synth/thiamin_S_b"/>
</dbReference>
<dbReference type="RefSeq" id="WP_283431410.1">
    <property type="nucleotide sequence ID" value="NZ_FXUG01000002.1"/>
</dbReference>
<evidence type="ECO:0000313" key="1">
    <source>
        <dbReference type="EMBL" id="SMP46147.1"/>
    </source>
</evidence>
<comment type="caution">
    <text evidence="1">The sequence shown here is derived from an EMBL/GenBank/DDBJ whole genome shotgun (WGS) entry which is preliminary data.</text>
</comment>
<dbReference type="Proteomes" id="UP001158067">
    <property type="component" value="Unassembled WGS sequence"/>
</dbReference>
<evidence type="ECO:0000313" key="2">
    <source>
        <dbReference type="Proteomes" id="UP001158067"/>
    </source>
</evidence>
<dbReference type="InterPro" id="IPR012675">
    <property type="entry name" value="Beta-grasp_dom_sf"/>
</dbReference>
<evidence type="ECO:0008006" key="3">
    <source>
        <dbReference type="Google" id="ProtNLM"/>
    </source>
</evidence>
<name>A0ABY1PXE3_9BACT</name>
<keyword evidence="2" id="KW-1185">Reference proteome</keyword>
<reference evidence="1 2" key="1">
    <citation type="submission" date="2017-05" db="EMBL/GenBank/DDBJ databases">
        <authorList>
            <person name="Varghese N."/>
            <person name="Submissions S."/>
        </authorList>
    </citation>
    <scope>NUCLEOTIDE SEQUENCE [LARGE SCALE GENOMIC DNA]</scope>
    <source>
        <strain evidence="1 2">DSM 25457</strain>
    </source>
</reference>
<dbReference type="Pfam" id="PF02597">
    <property type="entry name" value="ThiS"/>
    <property type="match status" value="1"/>
</dbReference>